<keyword evidence="3" id="KW-1185">Reference proteome</keyword>
<dbReference type="Pfam" id="PF19589">
    <property type="entry name" value="DUF6095"/>
    <property type="match status" value="1"/>
</dbReference>
<feature type="transmembrane region" description="Helical" evidence="1">
    <location>
        <begin position="25"/>
        <end position="46"/>
    </location>
</feature>
<sequence length="63" mass="7008">MGICLLLMFAGPTLFYISLSNKEKPLFIPLLIISILICSAAVYFGFKGIRTIMDSMFGKRKSS</sequence>
<keyword evidence="1" id="KW-0472">Membrane</keyword>
<gene>
    <name evidence="2" type="ORF">J1C55_09210</name>
</gene>
<organism evidence="2 3">
    <name type="scientific">Winogradskyella immobilis</name>
    <dbReference type="NCBI Taxonomy" id="2816852"/>
    <lineage>
        <taxon>Bacteria</taxon>
        <taxon>Pseudomonadati</taxon>
        <taxon>Bacteroidota</taxon>
        <taxon>Flavobacteriia</taxon>
        <taxon>Flavobacteriales</taxon>
        <taxon>Flavobacteriaceae</taxon>
        <taxon>Winogradskyella</taxon>
    </lineage>
</organism>
<evidence type="ECO:0000313" key="2">
    <source>
        <dbReference type="EMBL" id="MCC1484765.1"/>
    </source>
</evidence>
<dbReference type="Proteomes" id="UP000778797">
    <property type="component" value="Unassembled WGS sequence"/>
</dbReference>
<protein>
    <submittedName>
        <fullName evidence="2">Uncharacterized protein</fullName>
    </submittedName>
</protein>
<reference evidence="3" key="1">
    <citation type="submission" date="2021-03" db="EMBL/GenBank/DDBJ databases">
        <title>Genome of Cognatishimia sp. F0-27.</title>
        <authorList>
            <person name="Ping X."/>
        </authorList>
    </citation>
    <scope>NUCLEOTIDE SEQUENCE [LARGE SCALE GENOMIC DNA]</scope>
    <source>
        <strain evidence="3">E313</strain>
    </source>
</reference>
<name>A0ABS8ENE6_9FLAO</name>
<keyword evidence="1" id="KW-0812">Transmembrane</keyword>
<keyword evidence="1" id="KW-1133">Transmembrane helix</keyword>
<dbReference type="EMBL" id="JAFMPT010000011">
    <property type="protein sequence ID" value="MCC1484765.1"/>
    <property type="molecule type" value="Genomic_DNA"/>
</dbReference>
<evidence type="ECO:0000313" key="3">
    <source>
        <dbReference type="Proteomes" id="UP000778797"/>
    </source>
</evidence>
<accession>A0ABS8ENE6</accession>
<proteinExistence type="predicted"/>
<comment type="caution">
    <text evidence="2">The sequence shown here is derived from an EMBL/GenBank/DDBJ whole genome shotgun (WGS) entry which is preliminary data.</text>
</comment>
<evidence type="ECO:0000256" key="1">
    <source>
        <dbReference type="SAM" id="Phobius"/>
    </source>
</evidence>
<dbReference type="InterPro" id="IPR046077">
    <property type="entry name" value="DUF6095"/>
</dbReference>
<reference evidence="3" key="2">
    <citation type="submission" date="2023-07" db="EMBL/GenBank/DDBJ databases">
        <title>Genome of Winogradskyella sp. E313.</title>
        <authorList>
            <person name="Zhou Y."/>
        </authorList>
    </citation>
    <scope>NUCLEOTIDE SEQUENCE [LARGE SCALE GENOMIC DNA]</scope>
    <source>
        <strain evidence="3">E313</strain>
    </source>
</reference>